<dbReference type="InterPro" id="IPR004358">
    <property type="entry name" value="Sig_transdc_His_kin-like_C"/>
</dbReference>
<dbReference type="Gene3D" id="1.10.287.130">
    <property type="match status" value="1"/>
</dbReference>
<gene>
    <name evidence="15" type="ORF">K0504_05570</name>
</gene>
<evidence type="ECO:0000256" key="8">
    <source>
        <dbReference type="ARBA" id="ARBA00022777"/>
    </source>
</evidence>
<protein>
    <recommendedName>
        <fullName evidence="4">histidine kinase</fullName>
        <ecNumber evidence="4">2.7.13.3</ecNumber>
    </recommendedName>
</protein>
<evidence type="ECO:0000256" key="6">
    <source>
        <dbReference type="ARBA" id="ARBA00022679"/>
    </source>
</evidence>
<dbReference type="Pfam" id="PF00512">
    <property type="entry name" value="HisKA"/>
    <property type="match status" value="1"/>
</dbReference>
<feature type="transmembrane region" description="Helical" evidence="12">
    <location>
        <begin position="36"/>
        <end position="55"/>
    </location>
</feature>
<feature type="transmembrane region" description="Helical" evidence="12">
    <location>
        <begin position="409"/>
        <end position="427"/>
    </location>
</feature>
<evidence type="ECO:0000256" key="4">
    <source>
        <dbReference type="ARBA" id="ARBA00012438"/>
    </source>
</evidence>
<name>A0ABS7EE15_9GAMM</name>
<organism evidence="15 16">
    <name type="scientific">Neiella holothuriorum</name>
    <dbReference type="NCBI Taxonomy" id="2870530"/>
    <lineage>
        <taxon>Bacteria</taxon>
        <taxon>Pseudomonadati</taxon>
        <taxon>Pseudomonadota</taxon>
        <taxon>Gammaproteobacteria</taxon>
        <taxon>Alteromonadales</taxon>
        <taxon>Echinimonadaceae</taxon>
        <taxon>Neiella</taxon>
    </lineage>
</organism>
<sequence>MLSQLQLIVISFGYIGLLFLLAWFGDQQRFQLSAKIRPWIYGLSLGVYCSSWSFLGTSAQASSASFSHLPIYLGPIALFLFGWPLTQRMMRVSHKLQLTSIADLIASRFGKSQGLALSVTLVALIGTMPYLALQIKAIVYSVQLMSPTTFSNAELGFMVALVLAAFTMLFGIRTVDMTERHPGIMLAIAFESIIKVLAFLLVGIVVCFVMFSSPVELWQSAAAAGMTEQQLSWPSLPAMIGSTVVVAAAFLCLPRQFHVMVVESRGTDEAKTSRWLFPAYLMVFAVFAAPLGVAGYLLLGQQVAADSYVLVLPQHEGYNWLSVLAFLGALSAASSMVIVSSIALATMVSNEIFLPLMFKRGFDQRARTFDDFNQRVLFIRRGLIVLVIILGYTAFLLAPPDTLASLGEIAFAAIAQLAPGLFAAFYWRKANRIGVALGLLLGATNWLLWVVFPHFGVLAVPPWLEFTGLSAITAGTLFSLGSNVFGLWFGSNWARPTVVERIQAGQFQERHNPESQLPRRISQISVTEMKALAARFVGDRRAEATFLQFERSMRNHEIKPGSARFQQTLLTHSERLLGSVMGASSAKLLLSSALEGRDIALDEIAQLVEQTSSERIEFSQTLLQGAIENAGEGMSVIDSDLRLVAWNKRYLDLFQYPDDMVEVGTPIGKLIRFNITRGLCGEGEVEELVQARILHLQRGTSHTSERTLPDKRVILIRGNPMPSGGFVMTFSDVTVYREAQHALQRANEELETRVTERTFALQEVNEALEQANYNKSHYLRTCSHDLMQPLEAARLFSSALGQQQDLTMIHRDLLTNLNKSLATASELLNDMGDVARIESGRIKPVTTSFAVRDLFDILSREFSALATQYEVDFKVQSNSMWLHSDLKLLRRILQNLLGNAFRYASGSKVLLGCRRHQGEMLIQVFDTGPGIDPEQHQTVFEAFTRLEAQKHVSSRGLGLGLNIAQGFCRILGHDIQLSSQPDHGSMFSIRVPRVCPTKAAAKLAAPMSRPGFEMISDRTVLCVDNDEAVLHGMAALLESWQANVLTAYSIKQAISVVESCEEPVAIMLVDHQLDHGETGLQLMDSVRQICGVDIPGILITADSKVGLQQDAEARGYGFMRKMVKPARLRAMIQRSLAELEEKGK</sequence>
<comment type="caution">
    <text evidence="15">The sequence shown here is derived from an EMBL/GenBank/DDBJ whole genome shotgun (WGS) entry which is preliminary data.</text>
</comment>
<dbReference type="SMART" id="SM00387">
    <property type="entry name" value="HATPase_c"/>
    <property type="match status" value="1"/>
</dbReference>
<dbReference type="InterPro" id="IPR003661">
    <property type="entry name" value="HisK_dim/P_dom"/>
</dbReference>
<keyword evidence="5 11" id="KW-0597">Phosphoprotein</keyword>
<dbReference type="InterPro" id="IPR036097">
    <property type="entry name" value="HisK_dim/P_sf"/>
</dbReference>
<evidence type="ECO:0000256" key="1">
    <source>
        <dbReference type="ARBA" id="ARBA00000085"/>
    </source>
</evidence>
<dbReference type="PANTHER" id="PTHR43047:SF9">
    <property type="entry name" value="HISTIDINE KINASE"/>
    <property type="match status" value="1"/>
</dbReference>
<keyword evidence="10 12" id="KW-0472">Membrane</keyword>
<evidence type="ECO:0000256" key="10">
    <source>
        <dbReference type="ARBA" id="ARBA00023136"/>
    </source>
</evidence>
<dbReference type="EMBL" id="JAHZSS010000004">
    <property type="protein sequence ID" value="MBW8190500.1"/>
    <property type="molecule type" value="Genomic_DNA"/>
</dbReference>
<dbReference type="GO" id="GO:0016301">
    <property type="term" value="F:kinase activity"/>
    <property type="evidence" value="ECO:0007669"/>
    <property type="project" value="UniProtKB-KW"/>
</dbReference>
<dbReference type="Gene3D" id="3.30.450.20">
    <property type="entry name" value="PAS domain"/>
    <property type="match status" value="1"/>
</dbReference>
<keyword evidence="6" id="KW-0808">Transferase</keyword>
<accession>A0ABS7EE15</accession>
<keyword evidence="16" id="KW-1185">Reference proteome</keyword>
<feature type="transmembrane region" description="Helical" evidence="12">
    <location>
        <begin position="377"/>
        <end position="397"/>
    </location>
</feature>
<dbReference type="Gene3D" id="3.30.565.10">
    <property type="entry name" value="Histidine kinase-like ATPase, C-terminal domain"/>
    <property type="match status" value="1"/>
</dbReference>
<feature type="transmembrane region" description="Helical" evidence="12">
    <location>
        <begin position="275"/>
        <end position="299"/>
    </location>
</feature>
<comment type="subcellular location">
    <subcellularLocation>
        <location evidence="2">Membrane</location>
        <topology evidence="2">Multi-pass membrane protein</topology>
    </subcellularLocation>
</comment>
<dbReference type="InterPro" id="IPR036890">
    <property type="entry name" value="HATPase_C_sf"/>
</dbReference>
<feature type="transmembrane region" description="Helical" evidence="12">
    <location>
        <begin position="231"/>
        <end position="254"/>
    </location>
</feature>
<evidence type="ECO:0000256" key="7">
    <source>
        <dbReference type="ARBA" id="ARBA00022692"/>
    </source>
</evidence>
<evidence type="ECO:0000313" key="15">
    <source>
        <dbReference type="EMBL" id="MBW8190500.1"/>
    </source>
</evidence>
<feature type="modified residue" description="4-aspartylphosphate" evidence="11">
    <location>
        <position position="1070"/>
    </location>
</feature>
<evidence type="ECO:0000256" key="2">
    <source>
        <dbReference type="ARBA" id="ARBA00004141"/>
    </source>
</evidence>
<feature type="domain" description="Histidine kinase" evidence="13">
    <location>
        <begin position="781"/>
        <end position="995"/>
    </location>
</feature>
<comment type="similarity">
    <text evidence="3">Belongs to the sodium:solute symporter (SSF) (TC 2.A.21) family.</text>
</comment>
<dbReference type="PROSITE" id="PS50109">
    <property type="entry name" value="HIS_KIN"/>
    <property type="match status" value="1"/>
</dbReference>
<evidence type="ECO:0000256" key="12">
    <source>
        <dbReference type="SAM" id="Phobius"/>
    </source>
</evidence>
<dbReference type="PROSITE" id="PS50110">
    <property type="entry name" value="RESPONSE_REGULATORY"/>
    <property type="match status" value="1"/>
</dbReference>
<feature type="transmembrane region" description="Helical" evidence="12">
    <location>
        <begin position="6"/>
        <end position="24"/>
    </location>
</feature>
<dbReference type="CDD" id="cd00075">
    <property type="entry name" value="HATPase"/>
    <property type="match status" value="1"/>
</dbReference>
<dbReference type="Proteomes" id="UP001166251">
    <property type="component" value="Unassembled WGS sequence"/>
</dbReference>
<dbReference type="InterPro" id="IPR005467">
    <property type="entry name" value="His_kinase_dom"/>
</dbReference>
<dbReference type="PROSITE" id="PS50283">
    <property type="entry name" value="NA_SOLUT_SYMP_3"/>
    <property type="match status" value="1"/>
</dbReference>
<dbReference type="RefSeq" id="WP_220103184.1">
    <property type="nucleotide sequence ID" value="NZ_JAHZSS010000004.1"/>
</dbReference>
<dbReference type="SUPFAM" id="SSF52172">
    <property type="entry name" value="CheY-like"/>
    <property type="match status" value="1"/>
</dbReference>
<dbReference type="InterPro" id="IPR000014">
    <property type="entry name" value="PAS"/>
</dbReference>
<evidence type="ECO:0000256" key="11">
    <source>
        <dbReference type="PROSITE-ProRule" id="PRU00169"/>
    </source>
</evidence>
<dbReference type="SUPFAM" id="SSF55785">
    <property type="entry name" value="PYP-like sensor domain (PAS domain)"/>
    <property type="match status" value="1"/>
</dbReference>
<evidence type="ECO:0000256" key="3">
    <source>
        <dbReference type="ARBA" id="ARBA00006434"/>
    </source>
</evidence>
<dbReference type="InterPro" id="IPR003594">
    <property type="entry name" value="HATPase_dom"/>
</dbReference>
<evidence type="ECO:0000313" key="16">
    <source>
        <dbReference type="Proteomes" id="UP001166251"/>
    </source>
</evidence>
<feature type="transmembrane region" description="Helical" evidence="12">
    <location>
        <begin position="115"/>
        <end position="135"/>
    </location>
</feature>
<keyword evidence="7 12" id="KW-0812">Transmembrane</keyword>
<keyword evidence="9 12" id="KW-1133">Transmembrane helix</keyword>
<dbReference type="InterPro" id="IPR001789">
    <property type="entry name" value="Sig_transdc_resp-reg_receiver"/>
</dbReference>
<dbReference type="CDD" id="cd00156">
    <property type="entry name" value="REC"/>
    <property type="match status" value="1"/>
</dbReference>
<dbReference type="CDD" id="cd00082">
    <property type="entry name" value="HisKA"/>
    <property type="match status" value="1"/>
</dbReference>
<reference evidence="15" key="1">
    <citation type="submission" date="2021-07" db="EMBL/GenBank/DDBJ databases">
        <title>Neiella marina sp. nov., isolated from the intestinal content of sea cucumber Apostichopus japonicus.</title>
        <authorList>
            <person name="Bai X."/>
        </authorList>
    </citation>
    <scope>NUCLEOTIDE SEQUENCE</scope>
    <source>
        <strain evidence="15">126</strain>
    </source>
</reference>
<dbReference type="CDD" id="cd00130">
    <property type="entry name" value="PAS"/>
    <property type="match status" value="1"/>
</dbReference>
<evidence type="ECO:0000256" key="5">
    <source>
        <dbReference type="ARBA" id="ARBA00022553"/>
    </source>
</evidence>
<feature type="transmembrane region" description="Helical" evidence="12">
    <location>
        <begin position="439"/>
        <end position="460"/>
    </location>
</feature>
<dbReference type="SMART" id="SM00448">
    <property type="entry name" value="REC"/>
    <property type="match status" value="1"/>
</dbReference>
<dbReference type="Pfam" id="PF12860">
    <property type="entry name" value="PAS_7"/>
    <property type="match status" value="1"/>
</dbReference>
<proteinExistence type="inferred from homology"/>
<dbReference type="SMART" id="SM00388">
    <property type="entry name" value="HisKA"/>
    <property type="match status" value="1"/>
</dbReference>
<dbReference type="Pfam" id="PF02518">
    <property type="entry name" value="HATPase_c"/>
    <property type="match status" value="1"/>
</dbReference>
<feature type="transmembrane region" description="Helical" evidence="12">
    <location>
        <begin position="67"/>
        <end position="86"/>
    </location>
</feature>
<dbReference type="PRINTS" id="PR00344">
    <property type="entry name" value="BCTRLSENSOR"/>
</dbReference>
<dbReference type="Pfam" id="PF00072">
    <property type="entry name" value="Response_reg"/>
    <property type="match status" value="1"/>
</dbReference>
<dbReference type="PANTHER" id="PTHR43047">
    <property type="entry name" value="TWO-COMPONENT HISTIDINE PROTEIN KINASE"/>
    <property type="match status" value="1"/>
</dbReference>
<feature type="transmembrane region" description="Helical" evidence="12">
    <location>
        <begin position="319"/>
        <end position="348"/>
    </location>
</feature>
<dbReference type="Gene3D" id="1.20.1730.10">
    <property type="entry name" value="Sodium/glucose cotransporter"/>
    <property type="match status" value="1"/>
</dbReference>
<feature type="domain" description="Response regulatory" evidence="14">
    <location>
        <begin position="1019"/>
        <end position="1136"/>
    </location>
</feature>
<evidence type="ECO:0000259" key="14">
    <source>
        <dbReference type="PROSITE" id="PS50110"/>
    </source>
</evidence>
<dbReference type="CDD" id="cd10322">
    <property type="entry name" value="SLC5sbd"/>
    <property type="match status" value="1"/>
</dbReference>
<dbReference type="EC" id="2.7.13.3" evidence="4"/>
<evidence type="ECO:0000259" key="13">
    <source>
        <dbReference type="PROSITE" id="PS50109"/>
    </source>
</evidence>
<comment type="catalytic activity">
    <reaction evidence="1">
        <text>ATP + protein L-histidine = ADP + protein N-phospho-L-histidine.</text>
        <dbReference type="EC" id="2.7.13.3"/>
    </reaction>
</comment>
<dbReference type="InterPro" id="IPR038377">
    <property type="entry name" value="Na/Glc_symporter_sf"/>
</dbReference>
<evidence type="ECO:0000256" key="9">
    <source>
        <dbReference type="ARBA" id="ARBA00022989"/>
    </source>
</evidence>
<feature type="transmembrane region" description="Helical" evidence="12">
    <location>
        <begin position="184"/>
        <end position="211"/>
    </location>
</feature>
<dbReference type="Gene3D" id="3.40.50.2300">
    <property type="match status" value="1"/>
</dbReference>
<keyword evidence="8 15" id="KW-0418">Kinase</keyword>
<dbReference type="InterPro" id="IPR035965">
    <property type="entry name" value="PAS-like_dom_sf"/>
</dbReference>
<feature type="transmembrane region" description="Helical" evidence="12">
    <location>
        <begin position="155"/>
        <end position="172"/>
    </location>
</feature>
<dbReference type="InterPro" id="IPR001734">
    <property type="entry name" value="Na/solute_symporter"/>
</dbReference>
<dbReference type="SUPFAM" id="SSF47384">
    <property type="entry name" value="Homodimeric domain of signal transducing histidine kinase"/>
    <property type="match status" value="1"/>
</dbReference>
<dbReference type="SUPFAM" id="SSF55874">
    <property type="entry name" value="ATPase domain of HSP90 chaperone/DNA topoisomerase II/histidine kinase"/>
    <property type="match status" value="1"/>
</dbReference>
<dbReference type="InterPro" id="IPR011006">
    <property type="entry name" value="CheY-like_superfamily"/>
</dbReference>